<organism evidence="2">
    <name type="scientific">Cyprinus carpio</name>
    <name type="common">Common carp</name>
    <dbReference type="NCBI Taxonomy" id="7962"/>
    <lineage>
        <taxon>Eukaryota</taxon>
        <taxon>Metazoa</taxon>
        <taxon>Chordata</taxon>
        <taxon>Craniata</taxon>
        <taxon>Vertebrata</taxon>
        <taxon>Euteleostomi</taxon>
        <taxon>Actinopterygii</taxon>
        <taxon>Neopterygii</taxon>
        <taxon>Teleostei</taxon>
        <taxon>Ostariophysi</taxon>
        <taxon>Cypriniformes</taxon>
        <taxon>Cyprinidae</taxon>
        <taxon>Cyprininae</taxon>
        <taxon>Cyprinus</taxon>
    </lineage>
</organism>
<keyword evidence="1" id="KW-0812">Transmembrane</keyword>
<accession>A0A9Q9V237</accession>
<feature type="transmembrane region" description="Helical" evidence="1">
    <location>
        <begin position="248"/>
        <end position="269"/>
    </location>
</feature>
<feature type="transmembrane region" description="Helical" evidence="1">
    <location>
        <begin position="302"/>
        <end position="322"/>
    </location>
</feature>
<feature type="transmembrane region" description="Helical" evidence="1">
    <location>
        <begin position="188"/>
        <end position="207"/>
    </location>
</feature>
<dbReference type="Proteomes" id="UP001155660">
    <property type="component" value="Chromosome A8"/>
</dbReference>
<feature type="transmembrane region" description="Helical" evidence="1">
    <location>
        <begin position="151"/>
        <end position="176"/>
    </location>
</feature>
<dbReference type="OrthoDB" id="10006207at2759"/>
<dbReference type="AlphaFoldDB" id="A0A9Q9V237"/>
<protein>
    <submittedName>
        <fullName evidence="2">Uncharacterized protein LOC109059014</fullName>
    </submittedName>
</protein>
<reference evidence="2" key="1">
    <citation type="submission" date="2025-08" db="UniProtKB">
        <authorList>
            <consortium name="RefSeq"/>
        </authorList>
    </citation>
    <scope>IDENTIFICATION</scope>
    <source>
        <tissue evidence="2">Muscle</tissue>
    </source>
</reference>
<evidence type="ECO:0000313" key="2">
    <source>
        <dbReference type="RefSeq" id="XP_018931759.1"/>
    </source>
</evidence>
<dbReference type="RefSeq" id="XP_018931759.1">
    <property type="nucleotide sequence ID" value="XM_019076214.2"/>
</dbReference>
<name>A0A9Q9V237_CYPCA</name>
<gene>
    <name evidence="2" type="primary">LOC109059014</name>
</gene>
<feature type="transmembrane region" description="Helical" evidence="1">
    <location>
        <begin position="12"/>
        <end position="30"/>
    </location>
</feature>
<feature type="transmembrane region" description="Helical" evidence="1">
    <location>
        <begin position="219"/>
        <end position="236"/>
    </location>
</feature>
<keyword evidence="1" id="KW-1133">Transmembrane helix</keyword>
<keyword evidence="1" id="KW-0472">Membrane</keyword>
<sequence length="323" mass="36754">MKTNRAKVIGSQVISAELVAGLLLSIAYRMCSSLAFSSEGEGVNDEGAHFEVTRSLVCVWVASNVKFIFFKSNNHPLSLSAHSISRLVAFLSLLGVCREAHIQGRDRRHLPMVDVAVFLFFFLSSLILLILDHNQLKDSLKRSELLTKPQRFFLQIDFFANFICGLMWLVFPRWLLGSQINGSEDHIYLTRAFGAMMVGDSFVSFTTQKKMGTNEVSVFSSRAVGTLTVVIFMIHTQLTTWAWKTPHLCLGLVGVSLWAGSSILGYLSFKDTMTDSVNNIYVLYREKTEDFMYNRYFVYMHIYYDITVCILMLFDVFVKLFIL</sequence>
<dbReference type="GeneID" id="109059014"/>
<dbReference type="KEGG" id="ccar:109059014"/>
<feature type="transmembrane region" description="Helical" evidence="1">
    <location>
        <begin position="109"/>
        <end position="131"/>
    </location>
</feature>
<proteinExistence type="predicted"/>
<evidence type="ECO:0000256" key="1">
    <source>
        <dbReference type="SAM" id="Phobius"/>
    </source>
</evidence>